<dbReference type="InterPro" id="IPR022183">
    <property type="entry name" value="DUF3710"/>
</dbReference>
<sequence>MIFGRRKKSQHQSEAAETAQDDTASISPDETAGDREERGAENAPAQAEPTPGRASTGPFDESEKDTAAGYIDLGALRIAAAENLQLRLEVEERTKRVIAVTLDINGSNLQLQAFAAPRSEGLWDEIREQIGASVGSQGGTVSERQGEFGTELIAKLPAQTPDGRAGFRVARFVGVDGPRWFLRGVFGGPAAMDPAIAGPMEQLFRNVVVVRGDHPLPPRELLPLKLPKDAGAPKQPEQPEQPEEPKATPDDPLRRGPEITHIG</sequence>
<evidence type="ECO:0000313" key="2">
    <source>
        <dbReference type="EMBL" id="MDF9279152.1"/>
    </source>
</evidence>
<feature type="compositionally biased region" description="Basic residues" evidence="1">
    <location>
        <begin position="1"/>
        <end position="10"/>
    </location>
</feature>
<dbReference type="Pfam" id="PF12502">
    <property type="entry name" value="DUF3710"/>
    <property type="match status" value="1"/>
</dbReference>
<accession>A0ABT6CYI6</accession>
<feature type="compositionally biased region" description="Basic and acidic residues" evidence="1">
    <location>
        <begin position="243"/>
        <end position="263"/>
    </location>
</feature>
<reference evidence="2 3" key="1">
    <citation type="journal article" date="2023" name="Int. J. Syst. Evol. Microbiol.">
        <title>Arthrobacter vasquezii sp. nov., isolated from a soil sample from Union Glacier, Antarctica.</title>
        <authorList>
            <person name="Valenzuela-Ibaceta F."/>
            <person name="Carrasco V."/>
            <person name="Lagos-Moraga S."/>
            <person name="Dietz-Vargas C."/>
            <person name="Navarro C.A."/>
            <person name="Perez-Donoso J.M."/>
        </authorList>
    </citation>
    <scope>NUCLEOTIDE SEQUENCE [LARGE SCALE GENOMIC DNA]</scope>
    <source>
        <strain evidence="2 3">EH-1B-1</strain>
    </source>
</reference>
<protein>
    <submittedName>
        <fullName evidence="2">DUF3710 domain-containing protein</fullName>
    </submittedName>
</protein>
<dbReference type="EMBL" id="JAROKN010000061">
    <property type="protein sequence ID" value="MDF9279152.1"/>
    <property type="molecule type" value="Genomic_DNA"/>
</dbReference>
<proteinExistence type="predicted"/>
<evidence type="ECO:0000313" key="3">
    <source>
        <dbReference type="Proteomes" id="UP001220456"/>
    </source>
</evidence>
<evidence type="ECO:0000256" key="1">
    <source>
        <dbReference type="SAM" id="MobiDB-lite"/>
    </source>
</evidence>
<keyword evidence="3" id="KW-1185">Reference proteome</keyword>
<dbReference type="Proteomes" id="UP001220456">
    <property type="component" value="Unassembled WGS sequence"/>
</dbReference>
<dbReference type="RefSeq" id="WP_277359505.1">
    <property type="nucleotide sequence ID" value="NZ_JAROKN010000061.1"/>
</dbReference>
<organism evidence="2 3">
    <name type="scientific">Arthrobacter vasquezii</name>
    <dbReference type="NCBI Taxonomy" id="2977629"/>
    <lineage>
        <taxon>Bacteria</taxon>
        <taxon>Bacillati</taxon>
        <taxon>Actinomycetota</taxon>
        <taxon>Actinomycetes</taxon>
        <taxon>Micrococcales</taxon>
        <taxon>Micrococcaceae</taxon>
        <taxon>Arthrobacter</taxon>
    </lineage>
</organism>
<name>A0ABT6CYI6_9MICC</name>
<feature type="region of interest" description="Disordered" evidence="1">
    <location>
        <begin position="1"/>
        <end position="64"/>
    </location>
</feature>
<gene>
    <name evidence="2" type="ORF">P4U43_15285</name>
</gene>
<feature type="region of interest" description="Disordered" evidence="1">
    <location>
        <begin position="219"/>
        <end position="263"/>
    </location>
</feature>
<comment type="caution">
    <text evidence="2">The sequence shown here is derived from an EMBL/GenBank/DDBJ whole genome shotgun (WGS) entry which is preliminary data.</text>
</comment>